<reference evidence="1" key="1">
    <citation type="submission" date="2019-03" db="EMBL/GenBank/DDBJ databases">
        <title>Candidatus Syntrophosphaera thermopropionivorans: a novel player in syntrophic propionate oxidation during anaerobic digestion.</title>
        <authorList>
            <person name="Dyksma S."/>
        </authorList>
    </citation>
    <scope>NUCLEOTIDE SEQUENCE</scope>
    <source>
        <strain evidence="1">W5</strain>
    </source>
</reference>
<organism evidence="1 2">
    <name type="scientific">Candidatus Syntrophosphaera thermopropionivorans</name>
    <dbReference type="NCBI Taxonomy" id="2593015"/>
    <lineage>
        <taxon>Bacteria</taxon>
        <taxon>Pseudomonadati</taxon>
        <taxon>Candidatus Cloacimonadota</taxon>
        <taxon>Candidatus Cloacimonadia</taxon>
        <taxon>Candidatus Cloacimonadales</taxon>
        <taxon>Candidatus Cloacimonadaceae</taxon>
        <taxon>Candidatus Syntrophosphaera</taxon>
    </lineage>
</organism>
<sequence>MPAIPQKIIHEYLRHDKKFPHVWCAGCSNGIVLGSIIRAIAGMNLDRNDIVMVSGIGCSSRMPVYVDFNTLHTLHGRAIAFATGVKLHKPHLKVIVVTGDGDCAAIGGNHLIHAARRNIDLTVIMLNNNIYGMTGGQVSPTTPHEAYATTAPYGNIEPDFDVCKLAMGAGATYVARTTAFHTQETQNMVKEAIEHPGFALIEVICACPVIYGRLNKKGGAPEMMKEMRDNSIPLAAVDKLPPEKVQGKIIRGVLHKDIRPEYCAQYAELMKKAQAQGGSK</sequence>
<keyword evidence="2" id="KW-1185">Reference proteome</keyword>
<accession>A0AC61QK12</accession>
<protein>
    <submittedName>
        <fullName evidence="1">2-oxoacid:ferredoxin oxidoreductase subunit beta</fullName>
    </submittedName>
</protein>
<dbReference type="Proteomes" id="UP000294588">
    <property type="component" value="Unassembled WGS sequence"/>
</dbReference>
<evidence type="ECO:0000313" key="2">
    <source>
        <dbReference type="Proteomes" id="UP000294588"/>
    </source>
</evidence>
<comment type="caution">
    <text evidence="1">The sequence shown here is derived from an EMBL/GenBank/DDBJ whole genome shotgun (WGS) entry which is preliminary data.</text>
</comment>
<dbReference type="EMBL" id="SMOG01000004">
    <property type="protein sequence ID" value="TDF73636.1"/>
    <property type="molecule type" value="Genomic_DNA"/>
</dbReference>
<evidence type="ECO:0000313" key="1">
    <source>
        <dbReference type="EMBL" id="TDF73636.1"/>
    </source>
</evidence>
<proteinExistence type="predicted"/>
<name>A0AC61QK12_9BACT</name>
<gene>
    <name evidence="1" type="ORF">E0946_02435</name>
</gene>